<protein>
    <submittedName>
        <fullName evidence="5">Sugar ABC transporter substrate-binding protein</fullName>
    </submittedName>
</protein>
<keyword evidence="3 4" id="KW-0732">Signal</keyword>
<dbReference type="Gene3D" id="3.40.190.10">
    <property type="entry name" value="Periplasmic binding protein-like II"/>
    <property type="match status" value="2"/>
</dbReference>
<evidence type="ECO:0000256" key="1">
    <source>
        <dbReference type="ARBA" id="ARBA00008520"/>
    </source>
</evidence>
<dbReference type="RefSeq" id="WP_188689372.1">
    <property type="nucleotide sequence ID" value="NZ_BMIR01000002.1"/>
</dbReference>
<dbReference type="GO" id="GO:0055052">
    <property type="term" value="C:ATP-binding cassette (ABC) transporter complex, substrate-binding subunit-containing"/>
    <property type="evidence" value="ECO:0007669"/>
    <property type="project" value="TreeGrafter"/>
</dbReference>
<dbReference type="CDD" id="cd13585">
    <property type="entry name" value="PBP2_TMBP_like"/>
    <property type="match status" value="1"/>
</dbReference>
<feature type="chain" id="PRO_5035194187" evidence="4">
    <location>
        <begin position="29"/>
        <end position="420"/>
    </location>
</feature>
<sequence>MFKKRVIYSIVSLLLLCLILSGCGNSDASGSGDGKKIVLTYWDASWNKDKIGPKVIKEFEKENPNIKVNVQYFPVDGMEDKFLLALKNKSGPDLVDIACDWTTPLAAVGGLLPLDDYIDKDKVDMNDFWKGALQTIHVNGKVYALPYRSETHGIFYNKDIFKQSGLDPSKAPQTWEEVLADAKTITQKGGVGFGLVGKNTGDLSYQVINFIRSFGGDVLSTDNKKSLLDQPEAIAAVKYYVSLYKDKLSPSSTMSNTNTEARNLFSSGKVGMYLSGVYDVDPIKSDNPNTNFGVGMYPDTPGKDRKLTLGGWNIAATSFTKHPEAAWKFVKFISSPKISVQYSNTFSSRKSEADNPKYKDPQVKPFAQMLQYGVPLPAIPQITQIRQIINDQVQKAMLGKASVESAMKDASKQVNELLNQ</sequence>
<organism evidence="5 6">
    <name type="scientific">Pullulanibacillus camelliae</name>
    <dbReference type="NCBI Taxonomy" id="1707096"/>
    <lineage>
        <taxon>Bacteria</taxon>
        <taxon>Bacillati</taxon>
        <taxon>Bacillota</taxon>
        <taxon>Bacilli</taxon>
        <taxon>Bacillales</taxon>
        <taxon>Sporolactobacillaceae</taxon>
        <taxon>Pullulanibacillus</taxon>
    </lineage>
</organism>
<keyword evidence="2" id="KW-0813">Transport</keyword>
<dbReference type="PROSITE" id="PS51257">
    <property type="entry name" value="PROKAR_LIPOPROTEIN"/>
    <property type="match status" value="1"/>
</dbReference>
<comment type="similarity">
    <text evidence="1">Belongs to the bacterial solute-binding protein 1 family.</text>
</comment>
<feature type="signal peptide" evidence="4">
    <location>
        <begin position="1"/>
        <end position="28"/>
    </location>
</feature>
<evidence type="ECO:0000256" key="3">
    <source>
        <dbReference type="ARBA" id="ARBA00022729"/>
    </source>
</evidence>
<dbReference type="AlphaFoldDB" id="A0A8J2VLA8"/>
<dbReference type="Pfam" id="PF01547">
    <property type="entry name" value="SBP_bac_1"/>
    <property type="match status" value="1"/>
</dbReference>
<comment type="caution">
    <text evidence="5">The sequence shown here is derived from an EMBL/GenBank/DDBJ whole genome shotgun (WGS) entry which is preliminary data.</text>
</comment>
<dbReference type="PANTHER" id="PTHR30061">
    <property type="entry name" value="MALTOSE-BINDING PERIPLASMIC PROTEIN"/>
    <property type="match status" value="1"/>
</dbReference>
<dbReference type="GO" id="GO:1901982">
    <property type="term" value="F:maltose binding"/>
    <property type="evidence" value="ECO:0007669"/>
    <property type="project" value="TreeGrafter"/>
</dbReference>
<proteinExistence type="inferred from homology"/>
<dbReference type="InterPro" id="IPR006059">
    <property type="entry name" value="SBP"/>
</dbReference>
<name>A0A8J2VLA8_9BACL</name>
<dbReference type="PANTHER" id="PTHR30061:SF50">
    <property type="entry name" value="MALTOSE_MALTODEXTRIN-BINDING PERIPLASMIC PROTEIN"/>
    <property type="match status" value="1"/>
</dbReference>
<accession>A0A8J2VLA8</accession>
<dbReference type="EMBL" id="BMIR01000002">
    <property type="protein sequence ID" value="GGE31394.1"/>
    <property type="molecule type" value="Genomic_DNA"/>
</dbReference>
<gene>
    <name evidence="5" type="ORF">GCM10011391_07590</name>
</gene>
<dbReference type="SUPFAM" id="SSF53850">
    <property type="entry name" value="Periplasmic binding protein-like II"/>
    <property type="match status" value="1"/>
</dbReference>
<dbReference type="Proteomes" id="UP000628775">
    <property type="component" value="Unassembled WGS sequence"/>
</dbReference>
<reference evidence="5" key="1">
    <citation type="journal article" date="2014" name="Int. J. Syst. Evol. Microbiol.">
        <title>Complete genome sequence of Corynebacterium casei LMG S-19264T (=DSM 44701T), isolated from a smear-ripened cheese.</title>
        <authorList>
            <consortium name="US DOE Joint Genome Institute (JGI-PGF)"/>
            <person name="Walter F."/>
            <person name="Albersmeier A."/>
            <person name="Kalinowski J."/>
            <person name="Ruckert C."/>
        </authorList>
    </citation>
    <scope>NUCLEOTIDE SEQUENCE</scope>
    <source>
        <strain evidence="5">CGMCC 1.15371</strain>
    </source>
</reference>
<keyword evidence="6" id="KW-1185">Reference proteome</keyword>
<dbReference type="GO" id="GO:0015768">
    <property type="term" value="P:maltose transport"/>
    <property type="evidence" value="ECO:0007669"/>
    <property type="project" value="TreeGrafter"/>
</dbReference>
<evidence type="ECO:0000313" key="6">
    <source>
        <dbReference type="Proteomes" id="UP000628775"/>
    </source>
</evidence>
<evidence type="ECO:0000256" key="2">
    <source>
        <dbReference type="ARBA" id="ARBA00022448"/>
    </source>
</evidence>
<reference evidence="5" key="2">
    <citation type="submission" date="2020-09" db="EMBL/GenBank/DDBJ databases">
        <authorList>
            <person name="Sun Q."/>
            <person name="Zhou Y."/>
        </authorList>
    </citation>
    <scope>NUCLEOTIDE SEQUENCE</scope>
    <source>
        <strain evidence="5">CGMCC 1.15371</strain>
    </source>
</reference>
<evidence type="ECO:0000256" key="4">
    <source>
        <dbReference type="SAM" id="SignalP"/>
    </source>
</evidence>
<evidence type="ECO:0000313" key="5">
    <source>
        <dbReference type="EMBL" id="GGE31394.1"/>
    </source>
</evidence>
<dbReference type="GO" id="GO:0042956">
    <property type="term" value="P:maltodextrin transmembrane transport"/>
    <property type="evidence" value="ECO:0007669"/>
    <property type="project" value="TreeGrafter"/>
</dbReference>